<evidence type="ECO:0000313" key="2">
    <source>
        <dbReference type="EMBL" id="EFJ35673.1"/>
    </source>
</evidence>
<sequence>FCGQVSNAVSSFVDSFVDFIVGGQILSKHAQSSANSFHPAAGAGGEARNHGGDSGMGIVTRIPAVERLVAIGDIHGDLAKTRESLRIAGVVDEDDRWIGGKTVVVQVGDVLDRGGQELKVLYLLERLKGEAQRHGGDLHIMNGNHEVMNIEGDFRYATKEALDEFSAWAQWYRRGQALKERCHGLGRQPDAFRNVRKSIPDGVRARYAALRPGGPISSRFLAHHPTILIVGSTVFAHGGILPSHLDYGLEKINAEVRDWIQGRKGRQAPGYLRGKDAVVWARQYSIPVESLCDCKLLDEVLTGISGASRMVVGHTIQAPFGINSACQNQVFRVDVGMSSGCANTAPEVLEIRHDTVVRVLS</sequence>
<dbReference type="Proteomes" id="UP000001514">
    <property type="component" value="Unassembled WGS sequence"/>
</dbReference>
<gene>
    <name evidence="2" type="ORF">SELMODRAFT_65599</name>
</gene>
<dbReference type="STRING" id="88036.D8QWQ3"/>
<feature type="non-terminal residue" evidence="2">
    <location>
        <position position="1"/>
    </location>
</feature>
<dbReference type="InterPro" id="IPR004843">
    <property type="entry name" value="Calcineurin-like_PHP"/>
</dbReference>
<dbReference type="AlphaFoldDB" id="D8QWQ3"/>
<dbReference type="eggNOG" id="KOG0374">
    <property type="taxonomic scope" value="Eukaryota"/>
</dbReference>
<dbReference type="GO" id="GO:0005829">
    <property type="term" value="C:cytosol"/>
    <property type="evidence" value="ECO:0000318"/>
    <property type="project" value="GO_Central"/>
</dbReference>
<proteinExistence type="predicted"/>
<dbReference type="KEGG" id="smo:SELMODRAFT_65599"/>
<dbReference type="InterPro" id="IPR029052">
    <property type="entry name" value="Metallo-depent_PP-like"/>
</dbReference>
<dbReference type="EMBL" id="GL377568">
    <property type="protein sequence ID" value="EFJ35673.1"/>
    <property type="molecule type" value="Genomic_DNA"/>
</dbReference>
<accession>D8QWQ3</accession>
<reference evidence="2 3" key="1">
    <citation type="journal article" date="2011" name="Science">
        <title>The Selaginella genome identifies genetic changes associated with the evolution of vascular plants.</title>
        <authorList>
            <person name="Banks J.A."/>
            <person name="Nishiyama T."/>
            <person name="Hasebe M."/>
            <person name="Bowman J.L."/>
            <person name="Gribskov M."/>
            <person name="dePamphilis C."/>
            <person name="Albert V.A."/>
            <person name="Aono N."/>
            <person name="Aoyama T."/>
            <person name="Ambrose B.A."/>
            <person name="Ashton N.W."/>
            <person name="Axtell M.J."/>
            <person name="Barker E."/>
            <person name="Barker M.S."/>
            <person name="Bennetzen J.L."/>
            <person name="Bonawitz N.D."/>
            <person name="Chapple C."/>
            <person name="Cheng C."/>
            <person name="Correa L.G."/>
            <person name="Dacre M."/>
            <person name="DeBarry J."/>
            <person name="Dreyer I."/>
            <person name="Elias M."/>
            <person name="Engstrom E.M."/>
            <person name="Estelle M."/>
            <person name="Feng L."/>
            <person name="Finet C."/>
            <person name="Floyd S.K."/>
            <person name="Frommer W.B."/>
            <person name="Fujita T."/>
            <person name="Gramzow L."/>
            <person name="Gutensohn M."/>
            <person name="Harholt J."/>
            <person name="Hattori M."/>
            <person name="Heyl A."/>
            <person name="Hirai T."/>
            <person name="Hiwatashi Y."/>
            <person name="Ishikawa M."/>
            <person name="Iwata M."/>
            <person name="Karol K.G."/>
            <person name="Koehler B."/>
            <person name="Kolukisaoglu U."/>
            <person name="Kubo M."/>
            <person name="Kurata T."/>
            <person name="Lalonde S."/>
            <person name="Li K."/>
            <person name="Li Y."/>
            <person name="Litt A."/>
            <person name="Lyons E."/>
            <person name="Manning G."/>
            <person name="Maruyama T."/>
            <person name="Michael T.P."/>
            <person name="Mikami K."/>
            <person name="Miyazaki S."/>
            <person name="Morinaga S."/>
            <person name="Murata T."/>
            <person name="Mueller-Roeber B."/>
            <person name="Nelson D.R."/>
            <person name="Obara M."/>
            <person name="Oguri Y."/>
            <person name="Olmstead R.G."/>
            <person name="Onodera N."/>
            <person name="Petersen B.L."/>
            <person name="Pils B."/>
            <person name="Prigge M."/>
            <person name="Rensing S.A."/>
            <person name="Riano-Pachon D.M."/>
            <person name="Roberts A.W."/>
            <person name="Sato Y."/>
            <person name="Scheller H.V."/>
            <person name="Schulz B."/>
            <person name="Schulz C."/>
            <person name="Shakirov E.V."/>
            <person name="Shibagaki N."/>
            <person name="Shinohara N."/>
            <person name="Shippen D.E."/>
            <person name="Soerensen I."/>
            <person name="Sotooka R."/>
            <person name="Sugimoto N."/>
            <person name="Sugita M."/>
            <person name="Sumikawa N."/>
            <person name="Tanurdzic M."/>
            <person name="Theissen G."/>
            <person name="Ulvskov P."/>
            <person name="Wakazuki S."/>
            <person name="Weng J.K."/>
            <person name="Willats W.W."/>
            <person name="Wipf D."/>
            <person name="Wolf P.G."/>
            <person name="Yang L."/>
            <person name="Zimmer A.D."/>
            <person name="Zhu Q."/>
            <person name="Mitros T."/>
            <person name="Hellsten U."/>
            <person name="Loque D."/>
            <person name="Otillar R."/>
            <person name="Salamov A."/>
            <person name="Schmutz J."/>
            <person name="Shapiro H."/>
            <person name="Lindquist E."/>
            <person name="Lucas S."/>
            <person name="Rokhsar D."/>
            <person name="Grigoriev I.V."/>
        </authorList>
    </citation>
    <scope>NUCLEOTIDE SEQUENCE [LARGE SCALE GENOMIC DNA]</scope>
</reference>
<dbReference type="GO" id="GO:0016791">
    <property type="term" value="F:phosphatase activity"/>
    <property type="evidence" value="ECO:0000318"/>
    <property type="project" value="GO_Central"/>
</dbReference>
<evidence type="ECO:0000259" key="1">
    <source>
        <dbReference type="Pfam" id="PF00149"/>
    </source>
</evidence>
<feature type="non-terminal residue" evidence="2">
    <location>
        <position position="361"/>
    </location>
</feature>
<dbReference type="PANTHER" id="PTHR47680:SF2">
    <property type="entry name" value="SHEWANELLA-LIKE PROTEIN PHOSPHATASE 2"/>
    <property type="match status" value="1"/>
</dbReference>
<dbReference type="FunCoup" id="D8QWQ3">
    <property type="interactions" value="1110"/>
</dbReference>
<dbReference type="OrthoDB" id="5976022at2759"/>
<dbReference type="SUPFAM" id="SSF56300">
    <property type="entry name" value="Metallo-dependent phosphatases"/>
    <property type="match status" value="1"/>
</dbReference>
<dbReference type="InParanoid" id="D8QWQ3"/>
<evidence type="ECO:0000313" key="3">
    <source>
        <dbReference type="Proteomes" id="UP000001514"/>
    </source>
</evidence>
<feature type="domain" description="Calcineurin-like phosphoesterase" evidence="1">
    <location>
        <begin position="67"/>
        <end position="173"/>
    </location>
</feature>
<dbReference type="HOGENOM" id="CLU_042543_1_1_1"/>
<dbReference type="OMA" id="NEVLWFM"/>
<organism evidence="3">
    <name type="scientific">Selaginella moellendorffii</name>
    <name type="common">Spikemoss</name>
    <dbReference type="NCBI Taxonomy" id="88036"/>
    <lineage>
        <taxon>Eukaryota</taxon>
        <taxon>Viridiplantae</taxon>
        <taxon>Streptophyta</taxon>
        <taxon>Embryophyta</taxon>
        <taxon>Tracheophyta</taxon>
        <taxon>Lycopodiopsida</taxon>
        <taxon>Selaginellales</taxon>
        <taxon>Selaginellaceae</taxon>
        <taxon>Selaginella</taxon>
    </lineage>
</organism>
<keyword evidence="3" id="KW-1185">Reference proteome</keyword>
<dbReference type="Gramene" id="EFJ35673">
    <property type="protein sequence ID" value="EFJ35673"/>
    <property type="gene ID" value="SELMODRAFT_65599"/>
</dbReference>
<name>D8QWQ3_SELML</name>
<dbReference type="Gene3D" id="3.60.21.10">
    <property type="match status" value="1"/>
</dbReference>
<protein>
    <recommendedName>
        <fullName evidence="1">Calcineurin-like phosphoesterase domain-containing protein</fullName>
    </recommendedName>
</protein>
<dbReference type="PANTHER" id="PTHR47680">
    <property type="entry name" value="SHEWANELLA-LIKE PROTEIN PHOSPHATASE 2"/>
    <property type="match status" value="1"/>
</dbReference>
<dbReference type="Pfam" id="PF00149">
    <property type="entry name" value="Metallophos"/>
    <property type="match status" value="1"/>
</dbReference>